<dbReference type="RefSeq" id="WP_007201850.1">
    <property type="nucleotide sequence ID" value="NZ_AKKV01000024.1"/>
</dbReference>
<evidence type="ECO:0000313" key="3">
    <source>
        <dbReference type="Proteomes" id="UP000004080"/>
    </source>
</evidence>
<keyword evidence="3" id="KW-1185">Reference proteome</keyword>
<evidence type="ECO:0008006" key="4">
    <source>
        <dbReference type="Google" id="ProtNLM"/>
    </source>
</evidence>
<comment type="caution">
    <text evidence="2">The sequence shown here is derived from an EMBL/GenBank/DDBJ whole genome shotgun (WGS) entry which is preliminary data.</text>
</comment>
<dbReference type="OrthoDB" id="2968025at2"/>
<accession>I8UGG2</accession>
<reference evidence="2 3" key="1">
    <citation type="journal article" date="2012" name="J. Bacteriol.">
        <title>Genome of Bacillus macauensis ZFHKF-1, a Long-Chain-Forming Bacterium.</title>
        <authorList>
            <person name="Cai L."/>
            <person name="Zhang T."/>
        </authorList>
    </citation>
    <scope>NUCLEOTIDE SEQUENCE [LARGE SCALE GENOMIC DNA]</scope>
    <source>
        <strain evidence="2 3">ZFHKF-1</strain>
    </source>
</reference>
<protein>
    <recommendedName>
        <fullName evidence="4">P27 family phage terminase small subunit</fullName>
    </recommendedName>
</protein>
<dbReference type="InterPro" id="IPR006448">
    <property type="entry name" value="Phage_term_ssu_P27"/>
</dbReference>
<evidence type="ECO:0000256" key="1">
    <source>
        <dbReference type="SAM" id="MobiDB-lite"/>
    </source>
</evidence>
<dbReference type="STRING" id="1196324.A374_08784"/>
<organism evidence="2 3">
    <name type="scientific">Fictibacillus macauensis ZFHKF-1</name>
    <dbReference type="NCBI Taxonomy" id="1196324"/>
    <lineage>
        <taxon>Bacteria</taxon>
        <taxon>Bacillati</taxon>
        <taxon>Bacillota</taxon>
        <taxon>Bacilli</taxon>
        <taxon>Bacillales</taxon>
        <taxon>Fictibacillaceae</taxon>
        <taxon>Fictibacillus</taxon>
    </lineage>
</organism>
<gene>
    <name evidence="2" type="ORF">A374_08784</name>
</gene>
<dbReference type="eggNOG" id="ENOG5031GX1">
    <property type="taxonomic scope" value="Bacteria"/>
</dbReference>
<dbReference type="EMBL" id="AKKV01000024">
    <property type="protein sequence ID" value="EIT85918.1"/>
    <property type="molecule type" value="Genomic_DNA"/>
</dbReference>
<dbReference type="AlphaFoldDB" id="I8UGG2"/>
<feature type="compositionally biased region" description="Acidic residues" evidence="1">
    <location>
        <begin position="110"/>
        <end position="122"/>
    </location>
</feature>
<dbReference type="Proteomes" id="UP000004080">
    <property type="component" value="Unassembled WGS sequence"/>
</dbReference>
<feature type="region of interest" description="Disordered" evidence="1">
    <location>
        <begin position="100"/>
        <end position="122"/>
    </location>
</feature>
<sequence>MFKPKTNIKNRAARTMFKIIVEELRIDANLSERTIMLVDNIVLLEQLKQAAIDDIKLRGAVELFKNGSQEMFRENKSVDKILKIVEQQRKLQAELKLTPASDRKVSSVVDPEDGGSDDFESF</sequence>
<dbReference type="PATRIC" id="fig|1196324.3.peg.1799"/>
<dbReference type="Pfam" id="PF05119">
    <property type="entry name" value="Terminase_4"/>
    <property type="match status" value="1"/>
</dbReference>
<proteinExistence type="predicted"/>
<evidence type="ECO:0000313" key="2">
    <source>
        <dbReference type="EMBL" id="EIT85918.1"/>
    </source>
</evidence>
<name>I8UGG2_9BACL</name>